<organism evidence="1 2">
    <name type="scientific">Phaeobacter italicus</name>
    <dbReference type="NCBI Taxonomy" id="481446"/>
    <lineage>
        <taxon>Bacteria</taxon>
        <taxon>Pseudomonadati</taxon>
        <taxon>Pseudomonadota</taxon>
        <taxon>Alphaproteobacteria</taxon>
        <taxon>Rhodobacterales</taxon>
        <taxon>Roseobacteraceae</taxon>
        <taxon>Phaeobacter</taxon>
    </lineage>
</organism>
<evidence type="ECO:0000313" key="2">
    <source>
        <dbReference type="Proteomes" id="UP000043764"/>
    </source>
</evidence>
<dbReference type="PROSITE" id="PS51257">
    <property type="entry name" value="PROKAR_LIPOPROTEIN"/>
    <property type="match status" value="1"/>
</dbReference>
<sequence>MRLCLIFLAMSLTGCSGFFRDPVPVYVERGIPAPLLKPCPEPTKGSRTEGGLAELSLGWRATARCNAGKLESVGRILADKR</sequence>
<dbReference type="InterPro" id="IPR058979">
    <property type="entry name" value="LysC-like"/>
</dbReference>
<keyword evidence="2" id="KW-1185">Reference proteome</keyword>
<protein>
    <submittedName>
        <fullName evidence="1">Uncharacterized protein</fullName>
    </submittedName>
</protein>
<dbReference type="AlphaFoldDB" id="A0A0H5DE44"/>
<dbReference type="Proteomes" id="UP000043764">
    <property type="component" value="Unassembled WGS sequence"/>
</dbReference>
<accession>A0A0H5DE44</accession>
<name>A0A0H5DE44_9RHOB</name>
<proteinExistence type="predicted"/>
<gene>
    <name evidence="1" type="ORF">NIT7321_00604</name>
</gene>
<reference evidence="2" key="1">
    <citation type="submission" date="2015-05" db="EMBL/GenBank/DDBJ databases">
        <authorList>
            <person name="Rodrigo-Torres Lidia"/>
            <person name="Arahal R.David."/>
        </authorList>
    </citation>
    <scope>NUCLEOTIDE SEQUENCE [LARGE SCALE GENOMIC DNA]</scope>
    <source>
        <strain evidence="2">CECT 7321</strain>
    </source>
</reference>
<dbReference type="EMBL" id="CVRL01000006">
    <property type="protein sequence ID" value="CRL09770.1"/>
    <property type="molecule type" value="Genomic_DNA"/>
</dbReference>
<dbReference type="Pfam" id="PF23793">
    <property type="entry name" value="LysC"/>
    <property type="match status" value="1"/>
</dbReference>
<evidence type="ECO:0000313" key="1">
    <source>
        <dbReference type="EMBL" id="CRL09770.1"/>
    </source>
</evidence>